<dbReference type="OMA" id="LGAHYWR"/>
<dbReference type="Proteomes" id="UP000294847">
    <property type="component" value="Chromosome 6"/>
</dbReference>
<accession>A0A4P7NPR8</accession>
<dbReference type="InterPro" id="IPR036291">
    <property type="entry name" value="NAD(P)-bd_dom_sf"/>
</dbReference>
<sequence>MAANQVKTIVATGVSSGLGFEAIKQLLSSTAQPYRVILGARNPSAAKQAFDALKYDTATHRLEVLPLQLNDLGTVRSFAKDTLDGLGADPINYLFLNAAVAYAAERKAPTGSGKWCESYVVNHLSQHYLLHLLREKLVESKTRVVVVSSGAFEQVSDPSMLESILKAGSDAEAMKTYPATKFSQLLNAHWWRRQLHPQGCTLVAVSPGFIPSTGLSRGTDFEEKFKNIPGGKSVQEGAASLLAAFTRNDLPEDQDLIFLTSWGEWWGRDKLEKTLDKGLQDKWSPGREEIEAEEGLL</sequence>
<dbReference type="InterPro" id="IPR002347">
    <property type="entry name" value="SDR_fam"/>
</dbReference>
<protein>
    <recommendedName>
        <fullName evidence="5">Short-chain dehydrogenase/reductase SDR</fullName>
    </recommendedName>
</protein>
<dbReference type="SMR" id="A0A4P7NPR8"/>
<keyword evidence="2" id="KW-0560">Oxidoreductase</keyword>
<comment type="similarity">
    <text evidence="1">Belongs to the short-chain dehydrogenases/reductases (SDR) family.</text>
</comment>
<dbReference type="GO" id="GO:0016491">
    <property type="term" value="F:oxidoreductase activity"/>
    <property type="evidence" value="ECO:0007669"/>
    <property type="project" value="UniProtKB-KW"/>
</dbReference>
<proteinExistence type="inferred from homology"/>
<evidence type="ECO:0000256" key="2">
    <source>
        <dbReference type="ARBA" id="ARBA00023002"/>
    </source>
</evidence>
<dbReference type="Gene3D" id="3.40.50.720">
    <property type="entry name" value="NAD(P)-binding Rossmann-like Domain"/>
    <property type="match status" value="1"/>
</dbReference>
<dbReference type="Pfam" id="PF00106">
    <property type="entry name" value="adh_short"/>
    <property type="match status" value="1"/>
</dbReference>
<dbReference type="EMBL" id="CP034209">
    <property type="protein sequence ID" value="QBZ64307.1"/>
    <property type="molecule type" value="Genomic_DNA"/>
</dbReference>
<reference evidence="3 4" key="1">
    <citation type="journal article" date="2019" name="Mol. Biol. Evol.">
        <title>Blast fungal genomes show frequent chromosomal changes, gene gains and losses, and effector gene turnover.</title>
        <authorList>
            <person name="Gomez Luciano L.B."/>
            <person name="Jason Tsai I."/>
            <person name="Chuma I."/>
            <person name="Tosa Y."/>
            <person name="Chen Y.H."/>
            <person name="Li J.Y."/>
            <person name="Li M.Y."/>
            <person name="Jade Lu M.Y."/>
            <person name="Nakayashiki H."/>
            <person name="Li W.H."/>
        </authorList>
    </citation>
    <scope>NUCLEOTIDE SEQUENCE [LARGE SCALE GENOMIC DNA]</scope>
    <source>
        <strain evidence="3">MZ5-1-6</strain>
    </source>
</reference>
<evidence type="ECO:0000256" key="1">
    <source>
        <dbReference type="ARBA" id="ARBA00006484"/>
    </source>
</evidence>
<dbReference type="AlphaFoldDB" id="A0A4P7NPR8"/>
<organism evidence="3 4">
    <name type="scientific">Pyricularia oryzae</name>
    <name type="common">Rice blast fungus</name>
    <name type="synonym">Magnaporthe oryzae</name>
    <dbReference type="NCBI Taxonomy" id="318829"/>
    <lineage>
        <taxon>Eukaryota</taxon>
        <taxon>Fungi</taxon>
        <taxon>Dikarya</taxon>
        <taxon>Ascomycota</taxon>
        <taxon>Pezizomycotina</taxon>
        <taxon>Sordariomycetes</taxon>
        <taxon>Sordariomycetidae</taxon>
        <taxon>Magnaporthales</taxon>
        <taxon>Pyriculariaceae</taxon>
        <taxon>Pyricularia</taxon>
    </lineage>
</organism>
<gene>
    <name evidence="3" type="ORF">PoMZ_06002</name>
</gene>
<evidence type="ECO:0000313" key="4">
    <source>
        <dbReference type="Proteomes" id="UP000294847"/>
    </source>
</evidence>
<evidence type="ECO:0000313" key="3">
    <source>
        <dbReference type="EMBL" id="QBZ64307.1"/>
    </source>
</evidence>
<evidence type="ECO:0008006" key="5">
    <source>
        <dbReference type="Google" id="ProtNLM"/>
    </source>
</evidence>
<dbReference type="SUPFAM" id="SSF51735">
    <property type="entry name" value="NAD(P)-binding Rossmann-fold domains"/>
    <property type="match status" value="1"/>
</dbReference>
<name>A0A4P7NPR8_PYROR</name>
<dbReference type="PANTHER" id="PTHR24320:SF148">
    <property type="entry name" value="NAD(P)-BINDING ROSSMANN-FOLD SUPERFAMILY PROTEIN"/>
    <property type="match status" value="1"/>
</dbReference>
<dbReference type="PANTHER" id="PTHR24320">
    <property type="entry name" value="RETINOL DEHYDROGENASE"/>
    <property type="match status" value="1"/>
</dbReference>